<dbReference type="AlphaFoldDB" id="A0A3M0DCX7"/>
<accession>A0A3M0DCX7</accession>
<dbReference type="Proteomes" id="UP000282007">
    <property type="component" value="Chromosome"/>
</dbReference>
<organism evidence="2 3">
    <name type="scientific">Haloplanus aerogenes</name>
    <dbReference type="NCBI Taxonomy" id="660522"/>
    <lineage>
        <taxon>Archaea</taxon>
        <taxon>Methanobacteriati</taxon>
        <taxon>Methanobacteriota</taxon>
        <taxon>Stenosarchaea group</taxon>
        <taxon>Halobacteria</taxon>
        <taxon>Halobacteriales</taxon>
        <taxon>Haloferacaceae</taxon>
        <taxon>Haloplanus</taxon>
    </lineage>
</organism>
<dbReference type="OrthoDB" id="387048at2157"/>
<evidence type="ECO:0000313" key="2">
    <source>
        <dbReference type="EMBL" id="RMB13543.1"/>
    </source>
</evidence>
<reference evidence="2" key="3">
    <citation type="submission" date="2018-10" db="EMBL/GenBank/DDBJ databases">
        <authorList>
            <person name="Whitman W."/>
            <person name="Huntemann M."/>
            <person name="Clum A."/>
            <person name="Pillay M."/>
            <person name="Palaniappan K."/>
            <person name="Varghese N."/>
            <person name="Mikhailova N."/>
            <person name="Stamatis D."/>
            <person name="Reddy T."/>
            <person name="Daum C."/>
            <person name="Shapiro N."/>
            <person name="Ivanova N."/>
            <person name="Kyrpides N."/>
            <person name="Woyke T."/>
        </authorList>
    </citation>
    <scope>NUCLEOTIDE SEQUENCE</scope>
    <source>
        <strain evidence="2">CGMCC 1.10124</strain>
    </source>
</reference>
<dbReference type="RefSeq" id="WP_124897042.1">
    <property type="nucleotide sequence ID" value="NZ_CP034145.1"/>
</dbReference>
<protein>
    <submittedName>
        <fullName evidence="2">Uncharacterized protein</fullName>
    </submittedName>
</protein>
<gene>
    <name evidence="2" type="ORF">ATH50_1982</name>
    <name evidence="1" type="ORF">DU502_07460</name>
</gene>
<reference evidence="1 4" key="2">
    <citation type="submission" date="2018-07" db="EMBL/GenBank/DDBJ databases">
        <title>Genome sequences of Haloplanus aerogenes JCM 16430T.</title>
        <authorList>
            <person name="Kim Y.B."/>
            <person name="Roh S.W."/>
        </authorList>
    </citation>
    <scope>NUCLEOTIDE SEQUENCE [LARGE SCALE GENOMIC DNA]</scope>
    <source>
        <strain evidence="1 4">JCM 16430</strain>
    </source>
</reference>
<dbReference type="EMBL" id="CP034145">
    <property type="protein sequence ID" value="AZH25228.1"/>
    <property type="molecule type" value="Genomic_DNA"/>
</dbReference>
<evidence type="ECO:0000313" key="1">
    <source>
        <dbReference type="EMBL" id="AZH25228.1"/>
    </source>
</evidence>
<proteinExistence type="predicted"/>
<keyword evidence="4" id="KW-1185">Reference proteome</keyword>
<evidence type="ECO:0000313" key="3">
    <source>
        <dbReference type="Proteomes" id="UP000277326"/>
    </source>
</evidence>
<name>A0A3M0DCX7_9EURY</name>
<reference evidence="2 3" key="1">
    <citation type="journal article" date="2015" name="Stand. Genomic Sci.">
        <title>Genomic Encyclopedia of Bacterial and Archaeal Type Strains, Phase III: the genomes of soil and plant-associated and newly described type strains.</title>
        <authorList>
            <person name="Whitman W.B."/>
            <person name="Woyke T."/>
            <person name="Klenk H.P."/>
            <person name="Zhou Y."/>
            <person name="Lilburn T.G."/>
            <person name="Beck B.J."/>
            <person name="De Vos P."/>
            <person name="Vandamme P."/>
            <person name="Eisen J.A."/>
            <person name="Garrity G."/>
            <person name="Hugenholtz P."/>
            <person name="Kyrpides N.C."/>
        </authorList>
    </citation>
    <scope>NUCLEOTIDE SEQUENCE [LARGE SCALE GENOMIC DNA]</scope>
    <source>
        <strain evidence="2 3">CGMCC 1.10124</strain>
    </source>
</reference>
<dbReference type="EMBL" id="REFS01000004">
    <property type="protein sequence ID" value="RMB13543.1"/>
    <property type="molecule type" value="Genomic_DNA"/>
</dbReference>
<dbReference type="GeneID" id="38471112"/>
<dbReference type="Proteomes" id="UP000277326">
    <property type="component" value="Unassembled WGS sequence"/>
</dbReference>
<dbReference type="KEGG" id="haer:DU502_07460"/>
<evidence type="ECO:0000313" key="4">
    <source>
        <dbReference type="Proteomes" id="UP000282007"/>
    </source>
</evidence>
<sequence>MSIPVYSTITVAEVTFEEDTDPVDIDPAVHPEFAREGDPAEPAFVVGIHASDPAVGLEPGPESLESLIGYKLLEPGTHTDVTVPIFPTQFTRLDEGQTFPPAPDDDAVITGAIWADFESEEPVVSGEMATISGGMNQVAALLDLLSFFDVDFDCETLADLFEFFPGFLNHPNDQCVFVYDPLGTCPPETSPDEVLDGQYWCALCCAE</sequence>